<reference evidence="8 9" key="1">
    <citation type="submission" date="2018-10" db="EMBL/GenBank/DDBJ databases">
        <title>Draft genome sequence of Aquitalea MWU14-2217 isolated from a wild cranberry bog in Provincetown, Massachusetts.</title>
        <authorList>
            <person name="Ebadzadsahrai G."/>
            <person name="Soby S."/>
        </authorList>
    </citation>
    <scope>NUCLEOTIDE SEQUENCE [LARGE SCALE GENOMIC DNA]</scope>
    <source>
        <strain evidence="8 9">MWU14-2217</strain>
    </source>
</reference>
<keyword evidence="6 7" id="KW-0472">Membrane</keyword>
<dbReference type="CDD" id="cd16914">
    <property type="entry name" value="EcfT"/>
    <property type="match status" value="1"/>
</dbReference>
<dbReference type="NCBIfam" id="TIGR02454">
    <property type="entry name" value="ECF_T_CbiQ"/>
    <property type="match status" value="1"/>
</dbReference>
<evidence type="ECO:0000313" key="8">
    <source>
        <dbReference type="EMBL" id="RMD01511.1"/>
    </source>
</evidence>
<dbReference type="Proteomes" id="UP000274139">
    <property type="component" value="Unassembled WGS sequence"/>
</dbReference>
<proteinExistence type="inferred from homology"/>
<dbReference type="GO" id="GO:0006824">
    <property type="term" value="P:cobalt ion transport"/>
    <property type="evidence" value="ECO:0007669"/>
    <property type="project" value="InterPro"/>
</dbReference>
<dbReference type="InterPro" id="IPR012809">
    <property type="entry name" value="ECF_CbiQ"/>
</dbReference>
<evidence type="ECO:0000256" key="2">
    <source>
        <dbReference type="ARBA" id="ARBA00008564"/>
    </source>
</evidence>
<feature type="transmembrane region" description="Helical" evidence="7">
    <location>
        <begin position="235"/>
        <end position="255"/>
    </location>
</feature>
<evidence type="ECO:0000313" key="9">
    <source>
        <dbReference type="Proteomes" id="UP000274139"/>
    </source>
</evidence>
<name>A0A454JMW6_9NEIS</name>
<evidence type="ECO:0000256" key="5">
    <source>
        <dbReference type="ARBA" id="ARBA00022989"/>
    </source>
</evidence>
<feature type="transmembrane region" description="Helical" evidence="7">
    <location>
        <begin position="108"/>
        <end position="132"/>
    </location>
</feature>
<evidence type="ECO:0000256" key="1">
    <source>
        <dbReference type="ARBA" id="ARBA00004651"/>
    </source>
</evidence>
<dbReference type="GO" id="GO:0043190">
    <property type="term" value="C:ATP-binding cassette (ABC) transporter complex"/>
    <property type="evidence" value="ECO:0007669"/>
    <property type="project" value="InterPro"/>
</dbReference>
<dbReference type="PANTHER" id="PTHR43723">
    <property type="entry name" value="COBALT TRANSPORT PROTEIN CBIQ"/>
    <property type="match status" value="1"/>
</dbReference>
<accession>A0A454JMW6</accession>
<dbReference type="AlphaFoldDB" id="A0A454JMW6"/>
<keyword evidence="3" id="KW-1003">Cell membrane</keyword>
<evidence type="ECO:0000256" key="4">
    <source>
        <dbReference type="ARBA" id="ARBA00022692"/>
    </source>
</evidence>
<keyword evidence="4 7" id="KW-0812">Transmembrane</keyword>
<feature type="transmembrane region" description="Helical" evidence="7">
    <location>
        <begin position="35"/>
        <end position="63"/>
    </location>
</feature>
<keyword evidence="9" id="KW-1185">Reference proteome</keyword>
<evidence type="ECO:0000256" key="7">
    <source>
        <dbReference type="SAM" id="Phobius"/>
    </source>
</evidence>
<gene>
    <name evidence="8" type="primary">cbiQ</name>
    <name evidence="8" type="ORF">EAY64_02095</name>
</gene>
<feature type="transmembrane region" description="Helical" evidence="7">
    <location>
        <begin position="75"/>
        <end position="96"/>
    </location>
</feature>
<evidence type="ECO:0000256" key="3">
    <source>
        <dbReference type="ARBA" id="ARBA00022475"/>
    </source>
</evidence>
<comment type="caution">
    <text evidence="8">The sequence shown here is derived from an EMBL/GenBank/DDBJ whole genome shotgun (WGS) entry which is preliminary data.</text>
</comment>
<comment type="subcellular location">
    <subcellularLocation>
        <location evidence="1">Cell membrane</location>
        <topology evidence="1">Multi-pass membrane protein</topology>
    </subcellularLocation>
</comment>
<keyword evidence="5 7" id="KW-1133">Transmembrane helix</keyword>
<dbReference type="EMBL" id="RFAR01000006">
    <property type="protein sequence ID" value="RMD01511.1"/>
    <property type="molecule type" value="Genomic_DNA"/>
</dbReference>
<dbReference type="InterPro" id="IPR052770">
    <property type="entry name" value="Cobalt_transport_CbiQ"/>
</dbReference>
<sequence>MSSANARDWPPAMTLSIDQYAHLSRWRERPVLEKALLAIGMLLLAISLPPWPTAPCIIASVLGVTLLGARVPLRLWLRCALIPAGFLLTAGLTMLFDVGRHDLSFSAAGLPVVCGLLLRSFAGICCLLLLALTTPVTDILASLRKIGLPREIAEISLIMYRLVFLLLDTASAMHTAQAARLGQRNRKQQLRSLGLLLANLFPRAMDRAGRMENGLAARGWNGEFKVLRRTRPLSLARLTWTSLLLGSVLLMGSLFS</sequence>
<evidence type="ECO:0000256" key="6">
    <source>
        <dbReference type="ARBA" id="ARBA00023136"/>
    </source>
</evidence>
<protein>
    <submittedName>
        <fullName evidence="8">Cobalt ECF transporter T component CbiQ</fullName>
    </submittedName>
</protein>
<dbReference type="Pfam" id="PF02361">
    <property type="entry name" value="CbiQ"/>
    <property type="match status" value="1"/>
</dbReference>
<comment type="similarity">
    <text evidence="2">Belongs to the CbiQ family.</text>
</comment>
<dbReference type="PANTHER" id="PTHR43723:SF1">
    <property type="entry name" value="COBALT TRANSPORT PROTEIN CBIQ"/>
    <property type="match status" value="1"/>
</dbReference>
<dbReference type="InterPro" id="IPR003339">
    <property type="entry name" value="ABC/ECF_trnsptr_transmembrane"/>
</dbReference>
<organism evidence="8 9">
    <name type="scientific">Aquitalea palustris</name>
    <dbReference type="NCBI Taxonomy" id="2480983"/>
    <lineage>
        <taxon>Bacteria</taxon>
        <taxon>Pseudomonadati</taxon>
        <taxon>Pseudomonadota</taxon>
        <taxon>Betaproteobacteria</taxon>
        <taxon>Neisseriales</taxon>
        <taxon>Chromobacteriaceae</taxon>
        <taxon>Aquitalea</taxon>
    </lineage>
</organism>